<proteinExistence type="predicted"/>
<keyword evidence="1" id="KW-0732">Signal</keyword>
<dbReference type="RefSeq" id="WP_326014602.1">
    <property type="nucleotide sequence ID" value="NZ_JAOZYC010000024.1"/>
</dbReference>
<sequence>MRIRVAAATLAAAAIILGSAPTALAGDGPLVSTETTWGTGVQVDRVISLLATLTGIPFQ</sequence>
<gene>
    <name evidence="2" type="ORF">OKJ99_05495</name>
</gene>
<keyword evidence="3" id="KW-1185">Reference proteome</keyword>
<protein>
    <submittedName>
        <fullName evidence="2">Uncharacterized protein</fullName>
    </submittedName>
</protein>
<evidence type="ECO:0000313" key="2">
    <source>
        <dbReference type="EMBL" id="MEB8336970.1"/>
    </source>
</evidence>
<evidence type="ECO:0000313" key="3">
    <source>
        <dbReference type="Proteomes" id="UP001354931"/>
    </source>
</evidence>
<feature type="signal peptide" evidence="1">
    <location>
        <begin position="1"/>
        <end position="25"/>
    </location>
</feature>
<dbReference type="Proteomes" id="UP001354931">
    <property type="component" value="Unassembled WGS sequence"/>
</dbReference>
<accession>A0ABU6EYZ0</accession>
<comment type="caution">
    <text evidence="2">The sequence shown here is derived from an EMBL/GenBank/DDBJ whole genome shotgun (WGS) entry which is preliminary data.</text>
</comment>
<dbReference type="EMBL" id="JAOZYC010000024">
    <property type="protein sequence ID" value="MEB8336970.1"/>
    <property type="molecule type" value="Genomic_DNA"/>
</dbReference>
<evidence type="ECO:0000256" key="1">
    <source>
        <dbReference type="SAM" id="SignalP"/>
    </source>
</evidence>
<feature type="chain" id="PRO_5046237083" evidence="1">
    <location>
        <begin position="26"/>
        <end position="59"/>
    </location>
</feature>
<reference evidence="2 3" key="1">
    <citation type="submission" date="2022-10" db="EMBL/GenBank/DDBJ databases">
        <authorList>
            <person name="Xie J."/>
            <person name="Shen N."/>
        </authorList>
    </citation>
    <scope>NUCLEOTIDE SEQUENCE [LARGE SCALE GENOMIC DNA]</scope>
    <source>
        <strain evidence="2 3">YIM65594</strain>
    </source>
</reference>
<organism evidence="2 3">
    <name type="scientific">Streptomyces endophyticus</name>
    <dbReference type="NCBI Taxonomy" id="714166"/>
    <lineage>
        <taxon>Bacteria</taxon>
        <taxon>Bacillati</taxon>
        <taxon>Actinomycetota</taxon>
        <taxon>Actinomycetes</taxon>
        <taxon>Kitasatosporales</taxon>
        <taxon>Streptomycetaceae</taxon>
        <taxon>Streptomyces</taxon>
    </lineage>
</organism>
<name>A0ABU6EYZ0_9ACTN</name>